<dbReference type="SUPFAM" id="SSF52047">
    <property type="entry name" value="RNI-like"/>
    <property type="match status" value="1"/>
</dbReference>
<dbReference type="VEuPathDB" id="AmoebaDB:ACA1_137460"/>
<dbReference type="PANTHER" id="PTHR38926:SF74">
    <property type="entry name" value="OS08G0193600 PROTEIN"/>
    <property type="match status" value="1"/>
</dbReference>
<reference evidence="1 2" key="1">
    <citation type="journal article" date="2013" name="Genome Biol.">
        <title>Genome of Acanthamoeba castellanii highlights extensive lateral gene transfer and early evolution of tyrosine kinase signaling.</title>
        <authorList>
            <person name="Clarke M."/>
            <person name="Lohan A.J."/>
            <person name="Liu B."/>
            <person name="Lagkouvardos I."/>
            <person name="Roy S."/>
            <person name="Zafar N."/>
            <person name="Bertelli C."/>
            <person name="Schilde C."/>
            <person name="Kianianmomeni A."/>
            <person name="Burglin T.R."/>
            <person name="Frech C."/>
            <person name="Turcotte B."/>
            <person name="Kopec K.O."/>
            <person name="Synnott J.M."/>
            <person name="Choo C."/>
            <person name="Paponov I."/>
            <person name="Finkler A."/>
            <person name="Soon Heng Tan C."/>
            <person name="Hutchins A.P."/>
            <person name="Weinmeier T."/>
            <person name="Rattei T."/>
            <person name="Chu J.S."/>
            <person name="Gimenez G."/>
            <person name="Irimia M."/>
            <person name="Rigden D.J."/>
            <person name="Fitzpatrick D.A."/>
            <person name="Lorenzo-Morales J."/>
            <person name="Bateman A."/>
            <person name="Chiu C.H."/>
            <person name="Tang P."/>
            <person name="Hegemann P."/>
            <person name="Fromm H."/>
            <person name="Raoult D."/>
            <person name="Greub G."/>
            <person name="Miranda-Saavedra D."/>
            <person name="Chen N."/>
            <person name="Nash P."/>
            <person name="Ginger M.L."/>
            <person name="Horn M."/>
            <person name="Schaap P."/>
            <person name="Caler L."/>
            <person name="Loftus B."/>
        </authorList>
    </citation>
    <scope>NUCLEOTIDE SEQUENCE [LARGE SCALE GENOMIC DNA]</scope>
    <source>
        <strain evidence="1 2">Neff</strain>
    </source>
</reference>
<name>L8GZE9_ACACF</name>
<accession>L8GZE9</accession>
<evidence type="ECO:0008006" key="3">
    <source>
        <dbReference type="Google" id="ProtNLM"/>
    </source>
</evidence>
<dbReference type="PANTHER" id="PTHR38926">
    <property type="entry name" value="F-BOX DOMAIN CONTAINING PROTEIN, EXPRESSED"/>
    <property type="match status" value="1"/>
</dbReference>
<dbReference type="RefSeq" id="XP_004340413.1">
    <property type="nucleotide sequence ID" value="XM_004340365.1"/>
</dbReference>
<dbReference type="Proteomes" id="UP000011083">
    <property type="component" value="Unassembled WGS sequence"/>
</dbReference>
<gene>
    <name evidence="1" type="ORF">ACA1_137460</name>
</gene>
<dbReference type="GeneID" id="14919160"/>
<dbReference type="AlphaFoldDB" id="L8GZE9"/>
<dbReference type="EMBL" id="KB007956">
    <property type="protein sequence ID" value="ELR18385.1"/>
    <property type="molecule type" value="Genomic_DNA"/>
</dbReference>
<evidence type="ECO:0000313" key="2">
    <source>
        <dbReference type="Proteomes" id="UP000011083"/>
    </source>
</evidence>
<sequence length="726" mass="79900">MARWQLVDNRTFRFLAALSAHFPADQAHHLDLTYASPLATTLPPDKRKMKEDANKTKWRHVSHEVLITTACRWHNITSIDASESRVDEEFLVKLGKSPAAATLHTLNLHMCSYIDTQSLEHLRLTVGMSGSIKQHVYDVVAAACPQLQSLSVSSSNLRPWTADAIARLPSLTSIHSDTVSFAELARLFDSGLLQRFTTVSACYWDSLPSPAQLGAILAGCPKLESVPRLSMPGVERLISRPTAAMYSPTNELQIENVVLLACFPRLRRLEQVSSTPVWYSFGELCAGLHGLDHLEALQLEYTSCDDQASVTNCTRGLCGLTELTLNQCRLSVDLIEALASHLNRLESLELNVWRSLRRLTLTGFFVRRDPYRSFEQAGDADEVVRLHHPMLEELSLDQTEMGEAPLYSLDCPALRTCHLVGAELGVERAVAGLCTGSPRLECLTLGVDALWSSGAWAASAVLQLLDACPLLTTLRLESRTEAEPEGLYQPEYQPPTATAVDKPPPLQGVRGVCNLQSLSVRGFRGRATDSGPWSLDKALSRCTRLASLTIESCQGLAGVGLRRLADPAASMQSLELRELRFATPAAEVDARLILALSGLQVLHLDAPLGSWETYIAFDGLRWLRSLVLTVSRWPARVVIRNLPLLRHAQVSSEQCYWTPRPERQKPGALSLLVENCPVLKCLVLSGRAPCQVQFEEGCFGGCPARPSIPPAWDTCDTDRALLGKEP</sequence>
<evidence type="ECO:0000313" key="1">
    <source>
        <dbReference type="EMBL" id="ELR18385.1"/>
    </source>
</evidence>
<organism evidence="1 2">
    <name type="scientific">Acanthamoeba castellanii (strain ATCC 30010 / Neff)</name>
    <dbReference type="NCBI Taxonomy" id="1257118"/>
    <lineage>
        <taxon>Eukaryota</taxon>
        <taxon>Amoebozoa</taxon>
        <taxon>Discosea</taxon>
        <taxon>Longamoebia</taxon>
        <taxon>Centramoebida</taxon>
        <taxon>Acanthamoebidae</taxon>
        <taxon>Acanthamoeba</taxon>
    </lineage>
</organism>
<protein>
    <recommendedName>
        <fullName evidence="3">Leucine rich repeat domain containing protein</fullName>
    </recommendedName>
</protein>
<keyword evidence="2" id="KW-1185">Reference proteome</keyword>
<dbReference type="InterPro" id="IPR032675">
    <property type="entry name" value="LRR_dom_sf"/>
</dbReference>
<proteinExistence type="predicted"/>
<dbReference type="Gene3D" id="3.80.10.10">
    <property type="entry name" value="Ribonuclease Inhibitor"/>
    <property type="match status" value="2"/>
</dbReference>
<dbReference type="KEGG" id="acan:ACA1_137460"/>